<evidence type="ECO:0000256" key="8">
    <source>
        <dbReference type="ARBA" id="ARBA00022679"/>
    </source>
</evidence>
<gene>
    <name evidence="16" type="ORF">ACFPXP_03025</name>
</gene>
<keyword evidence="9 16" id="KW-0418">Kinase</keyword>
<comment type="subcellular location">
    <subcellularLocation>
        <location evidence="3">Cytoplasm</location>
    </subcellularLocation>
</comment>
<evidence type="ECO:0000313" key="17">
    <source>
        <dbReference type="Proteomes" id="UP001596250"/>
    </source>
</evidence>
<keyword evidence="7" id="KW-0963">Cytoplasm</keyword>
<evidence type="ECO:0000256" key="1">
    <source>
        <dbReference type="ARBA" id="ARBA00000085"/>
    </source>
</evidence>
<keyword evidence="12" id="KW-0411">Iron-sulfur</keyword>
<sequence>MTRKLWKINDMDTLLSSAVRWIGEQFGWPRVDALLKEDSELKLRARYTQGQGTLVDETMPLEDEFKNVIEHICSEFKASAMSSASGHSVVLPLKMSEMGVLWIKRETQPFSELEVEILEIMTDHISLAMEKIRLYEEWQLLLLAEERNRLARDLHDSVNQKLFSLSLMARGIWEISKEDRKETADAVQEIGQLAQEALTEMRSLIWQLRPYRTEQGIVVSLKTYAEKIGLILTVIADEQPTIGVDMEEGLWRIAQEGLNNIRKHSGTRRAWIRFEENESWLVMKISDQGRGFNVNESASNTSIGITSMKERVAELGGMFQIQSEIGSGTVITVTLPVQKGGHLRTDED</sequence>
<evidence type="ECO:0000259" key="15">
    <source>
        <dbReference type="SMART" id="SM00387"/>
    </source>
</evidence>
<proteinExistence type="predicted"/>
<evidence type="ECO:0000256" key="7">
    <source>
        <dbReference type="ARBA" id="ARBA00022490"/>
    </source>
</evidence>
<dbReference type="Gene3D" id="3.30.450.40">
    <property type="match status" value="1"/>
</dbReference>
<evidence type="ECO:0000256" key="12">
    <source>
        <dbReference type="ARBA" id="ARBA00023014"/>
    </source>
</evidence>
<dbReference type="SUPFAM" id="SSF55874">
    <property type="entry name" value="ATPase domain of HSP90 chaperone/DNA topoisomerase II/histidine kinase"/>
    <property type="match status" value="1"/>
</dbReference>
<dbReference type="PANTHER" id="PTHR24421">
    <property type="entry name" value="NITRATE/NITRITE SENSOR PROTEIN NARX-RELATED"/>
    <property type="match status" value="1"/>
</dbReference>
<evidence type="ECO:0000256" key="14">
    <source>
        <dbReference type="ARBA" id="ARBA00030800"/>
    </source>
</evidence>
<keyword evidence="10" id="KW-0408">Iron</keyword>
<dbReference type="Pfam" id="PF02518">
    <property type="entry name" value="HATPase_c"/>
    <property type="match status" value="1"/>
</dbReference>
<comment type="catalytic activity">
    <reaction evidence="1">
        <text>ATP + protein L-histidine = ADP + protein N-phospho-L-histidine.</text>
        <dbReference type="EC" id="2.7.13.3"/>
    </reaction>
</comment>
<dbReference type="GO" id="GO:0016301">
    <property type="term" value="F:kinase activity"/>
    <property type="evidence" value="ECO:0007669"/>
    <property type="project" value="UniProtKB-KW"/>
</dbReference>
<evidence type="ECO:0000256" key="4">
    <source>
        <dbReference type="ARBA" id="ARBA00012438"/>
    </source>
</evidence>
<dbReference type="InterPro" id="IPR029016">
    <property type="entry name" value="GAF-like_dom_sf"/>
</dbReference>
<dbReference type="RefSeq" id="WP_379892222.1">
    <property type="nucleotide sequence ID" value="NZ_CBCSCT010000028.1"/>
</dbReference>
<keyword evidence="8" id="KW-0808">Transferase</keyword>
<feature type="domain" description="Histidine kinase/HSP90-like ATPase" evidence="15">
    <location>
        <begin position="245"/>
        <end position="339"/>
    </location>
</feature>
<dbReference type="PRINTS" id="PR00344">
    <property type="entry name" value="BCTRLSENSOR"/>
</dbReference>
<dbReference type="CDD" id="cd16917">
    <property type="entry name" value="HATPase_UhpB-NarQ-NarX-like"/>
    <property type="match status" value="1"/>
</dbReference>
<keyword evidence="6" id="KW-0479">Metal-binding</keyword>
<dbReference type="SUPFAM" id="SSF55781">
    <property type="entry name" value="GAF domain-like"/>
    <property type="match status" value="1"/>
</dbReference>
<comment type="caution">
    <text evidence="16">The sequence shown here is derived from an EMBL/GenBank/DDBJ whole genome shotgun (WGS) entry which is preliminary data.</text>
</comment>
<dbReference type="InterPro" id="IPR011712">
    <property type="entry name" value="Sig_transdc_His_kin_sub3_dim/P"/>
</dbReference>
<dbReference type="SMART" id="SM00387">
    <property type="entry name" value="HATPase_c"/>
    <property type="match status" value="1"/>
</dbReference>
<dbReference type="InterPro" id="IPR004358">
    <property type="entry name" value="Sig_transdc_His_kin-like_C"/>
</dbReference>
<dbReference type="EMBL" id="JBHSQV010000025">
    <property type="protein sequence ID" value="MFC5985411.1"/>
    <property type="molecule type" value="Genomic_DNA"/>
</dbReference>
<dbReference type="Pfam" id="PF07730">
    <property type="entry name" value="HisKA_3"/>
    <property type="match status" value="1"/>
</dbReference>
<dbReference type="EC" id="2.7.13.3" evidence="4"/>
<evidence type="ECO:0000256" key="2">
    <source>
        <dbReference type="ARBA" id="ARBA00001966"/>
    </source>
</evidence>
<dbReference type="Proteomes" id="UP001596250">
    <property type="component" value="Unassembled WGS sequence"/>
</dbReference>
<dbReference type="PANTHER" id="PTHR24421:SF40">
    <property type="entry name" value="SENSOR HISTIDINE KINASE YHCY"/>
    <property type="match status" value="1"/>
</dbReference>
<dbReference type="Gene3D" id="1.20.5.1930">
    <property type="match status" value="1"/>
</dbReference>
<evidence type="ECO:0000256" key="9">
    <source>
        <dbReference type="ARBA" id="ARBA00022777"/>
    </source>
</evidence>
<evidence type="ECO:0000256" key="10">
    <source>
        <dbReference type="ARBA" id="ARBA00023004"/>
    </source>
</evidence>
<dbReference type="InterPro" id="IPR036890">
    <property type="entry name" value="HATPase_C_sf"/>
</dbReference>
<keyword evidence="17" id="KW-1185">Reference proteome</keyword>
<accession>A0ABW1IK22</accession>
<evidence type="ECO:0000256" key="5">
    <source>
        <dbReference type="ARBA" id="ARBA00017322"/>
    </source>
</evidence>
<organism evidence="16 17">
    <name type="scientific">Marinicrinis lubricantis</name>
    <dbReference type="NCBI Taxonomy" id="2086470"/>
    <lineage>
        <taxon>Bacteria</taxon>
        <taxon>Bacillati</taxon>
        <taxon>Bacillota</taxon>
        <taxon>Bacilli</taxon>
        <taxon>Bacillales</taxon>
        <taxon>Paenibacillaceae</taxon>
    </lineage>
</organism>
<dbReference type="InterPro" id="IPR050482">
    <property type="entry name" value="Sensor_HK_TwoCompSys"/>
</dbReference>
<comment type="function">
    <text evidence="13">Member of the two-component regulatory system NreB/NreC involved in the control of dissimilatory nitrate/nitrite reduction in response to oxygen. NreB functions as a direct oxygen sensor histidine kinase which is autophosphorylated, in the absence of oxygen, probably at the conserved histidine residue, and transfers its phosphate group probably to a conserved aspartate residue of NreC. NreB/NreC activates the expression of the nitrate (narGHJI) and nitrite (nir) reductase operons, as well as the putative nitrate transporter gene narT.</text>
</comment>
<keyword evidence="6" id="KW-0004">4Fe-4S</keyword>
<evidence type="ECO:0000256" key="6">
    <source>
        <dbReference type="ARBA" id="ARBA00022485"/>
    </source>
</evidence>
<comment type="cofactor">
    <cofactor evidence="2">
        <name>[4Fe-4S] cluster</name>
        <dbReference type="ChEBI" id="CHEBI:49883"/>
    </cofactor>
</comment>
<keyword evidence="11" id="KW-0902">Two-component regulatory system</keyword>
<evidence type="ECO:0000256" key="11">
    <source>
        <dbReference type="ARBA" id="ARBA00023012"/>
    </source>
</evidence>
<dbReference type="InterPro" id="IPR003594">
    <property type="entry name" value="HATPase_dom"/>
</dbReference>
<dbReference type="Gene3D" id="3.30.565.10">
    <property type="entry name" value="Histidine kinase-like ATPase, C-terminal domain"/>
    <property type="match status" value="1"/>
</dbReference>
<reference evidence="17" key="1">
    <citation type="journal article" date="2019" name="Int. J. Syst. Evol. Microbiol.">
        <title>The Global Catalogue of Microorganisms (GCM) 10K type strain sequencing project: providing services to taxonomists for standard genome sequencing and annotation.</title>
        <authorList>
            <consortium name="The Broad Institute Genomics Platform"/>
            <consortium name="The Broad Institute Genome Sequencing Center for Infectious Disease"/>
            <person name="Wu L."/>
            <person name="Ma J."/>
        </authorList>
    </citation>
    <scope>NUCLEOTIDE SEQUENCE [LARGE SCALE GENOMIC DNA]</scope>
    <source>
        <strain evidence="17">CCM 8749</strain>
    </source>
</reference>
<evidence type="ECO:0000256" key="13">
    <source>
        <dbReference type="ARBA" id="ARBA00024827"/>
    </source>
</evidence>
<evidence type="ECO:0000313" key="16">
    <source>
        <dbReference type="EMBL" id="MFC5985411.1"/>
    </source>
</evidence>
<name>A0ABW1IK22_9BACL</name>
<protein>
    <recommendedName>
        <fullName evidence="5">Oxygen sensor histidine kinase NreB</fullName>
        <ecNumber evidence="4">2.7.13.3</ecNumber>
    </recommendedName>
    <alternativeName>
        <fullName evidence="14">Nitrogen regulation protein B</fullName>
    </alternativeName>
</protein>
<evidence type="ECO:0000256" key="3">
    <source>
        <dbReference type="ARBA" id="ARBA00004496"/>
    </source>
</evidence>